<feature type="compositionally biased region" description="Pro residues" evidence="8">
    <location>
        <begin position="642"/>
        <end position="658"/>
    </location>
</feature>
<feature type="repeat" description="WD" evidence="6">
    <location>
        <begin position="64"/>
        <end position="105"/>
    </location>
</feature>
<keyword evidence="10" id="KW-1185">Reference proteome</keyword>
<comment type="similarity">
    <text evidence="1 7">Belongs to the universal ribosomal protein uL14 family.</text>
</comment>
<evidence type="ECO:0000313" key="10">
    <source>
        <dbReference type="Proteomes" id="UP001281761"/>
    </source>
</evidence>
<dbReference type="SMART" id="SM01374">
    <property type="entry name" value="Ribosomal_L14"/>
    <property type="match status" value="1"/>
</dbReference>
<dbReference type="Gene3D" id="2.40.150.20">
    <property type="entry name" value="Ribosomal protein L14"/>
    <property type="match status" value="1"/>
</dbReference>
<reference evidence="9 10" key="1">
    <citation type="journal article" date="2022" name="bioRxiv">
        <title>Genomics of Preaxostyla Flagellates Illuminates Evolutionary Transitions and the Path Towards Mitochondrial Loss.</title>
        <authorList>
            <person name="Novak L.V.F."/>
            <person name="Treitli S.C."/>
            <person name="Pyrih J."/>
            <person name="Halakuc P."/>
            <person name="Pipaliya S.V."/>
            <person name="Vacek V."/>
            <person name="Brzon O."/>
            <person name="Soukal P."/>
            <person name="Eme L."/>
            <person name="Dacks J.B."/>
            <person name="Karnkowska A."/>
            <person name="Elias M."/>
            <person name="Hampl V."/>
        </authorList>
    </citation>
    <scope>NUCLEOTIDE SEQUENCE [LARGE SCALE GENOMIC DNA]</scope>
    <source>
        <strain evidence="9">NAU3</strain>
        <tissue evidence="9">Gut</tissue>
    </source>
</reference>
<feature type="compositionally biased region" description="Low complexity" evidence="8">
    <location>
        <begin position="681"/>
        <end position="699"/>
    </location>
</feature>
<feature type="compositionally biased region" description="Low complexity" evidence="8">
    <location>
        <begin position="607"/>
        <end position="618"/>
    </location>
</feature>
<evidence type="ECO:0000256" key="5">
    <source>
        <dbReference type="ARBA" id="ARBA00023274"/>
    </source>
</evidence>
<dbReference type="PANTHER" id="PTHR11761:SF8">
    <property type="entry name" value="LARGE RIBOSOMAL SUBUNIT PROTEIN UL14"/>
    <property type="match status" value="1"/>
</dbReference>
<feature type="repeat" description="WD" evidence="6">
    <location>
        <begin position="202"/>
        <end position="240"/>
    </location>
</feature>
<dbReference type="InterPro" id="IPR015943">
    <property type="entry name" value="WD40/YVTN_repeat-like_dom_sf"/>
</dbReference>
<feature type="compositionally biased region" description="Pro residues" evidence="8">
    <location>
        <begin position="706"/>
        <end position="722"/>
    </location>
</feature>
<dbReference type="PROSITE" id="PS50082">
    <property type="entry name" value="WD_REPEATS_2"/>
    <property type="match status" value="4"/>
</dbReference>
<sequence length="1032" mass="113926">MTRKHAETTRVILRSEWLGHRHCVKSSLFLPESESFLTGSQDWTIKRWKFDKRESIHMHCYQSFIGHSGSVNDITLIGNERNCVSASSDHTIRLWNLETAELVLTLSKHTDHVQCLSYCRSTNQLASAALDKSILIWNCDFFTDLQSIHDPSSIQPTAYPLDNSVYSLDFSHSGTLLGAGTSGKYGYLWDVRSSDMVASFLHSAPVFHLHISQGEQQILTATTDGLLSLWDLRTRSTLKMVGFEDSIRSCVVSPHTNNFTTAYLGLSDGRVFQTDLTHTQEPTQKTKGLKTTQIHTFHPFENQRSRPAISLLLCDTSFFPLPAPPISSHADPPEPTPQPTLIVFGDTPHLDVVDLNGSHNPQSFCFGTPAFVDCATLADKTTVLAEDERGRVWVWNLISSQIEGQLLFGFDSDPRTSFYEGGGEKGKVILHRARSPTRRHSTPTLQPVRSFSPGAQSPVVSPPPSIASVFITRDIHTSLGDADVDPDVFDNIQPFLPPSPSLTSPQAQFLTPFRPKSLALSDLDPQLLSSSLESVNRWFSLEKGSGWVEIKLSKSDWLKGEAFFDRKNENQKTPSIITPTPLAPSLPNPTARLPTPPPTTKRKRRNPTSISPSSSPNPFGGKTRQTPTGDEEPSRGRKQTPSPTPVTAPSAVPLPSPSPLSRQDHHNLGWSFLSNILSPLTDPSSPSSLADSSPSSTPQQRRRQPPKPFNPDPPARSLPSPSPSSHFTLQPHSTTLPCGCPLAVSLRHPHLVVLKETDEDNRSIHTCYSVCRLEPVAGSSLTSHLPHISTPPITLSHLPLFISSALPIKPKLRDGKIRFHVTVSDARTDDIDPAQHEPDEKDPDHRSLSSFLKQHAFDGMEAMRVGLIKQNVLKMMFQEVMVHSIFVLDSMGDKPRGRIGSTGNKMRMSLGLPTYAVLNCADNTGAKEMMIIAVKCIQGRLNRLPAASIAEMCVASCKKGKPEYRKKVMPIIVVRQRKPWRRRDGTFIYMEDNACVITNAKGEMKGSQITGPVAKEAADIWPKVSSHSDAIV</sequence>
<keyword evidence="2 6" id="KW-0853">WD repeat</keyword>
<name>A0ABQ9XX06_9EUKA</name>
<dbReference type="GO" id="GO:0005840">
    <property type="term" value="C:ribosome"/>
    <property type="evidence" value="ECO:0007669"/>
    <property type="project" value="UniProtKB-KW"/>
</dbReference>
<feature type="region of interest" description="Disordered" evidence="8">
    <location>
        <begin position="681"/>
        <end position="731"/>
    </location>
</feature>
<dbReference type="InterPro" id="IPR019775">
    <property type="entry name" value="WD40_repeat_CS"/>
</dbReference>
<comment type="caution">
    <text evidence="9">The sequence shown here is derived from an EMBL/GenBank/DDBJ whole genome shotgun (WGS) entry which is preliminary data.</text>
</comment>
<feature type="region of interest" description="Disordered" evidence="8">
    <location>
        <begin position="569"/>
        <end position="666"/>
    </location>
</feature>
<gene>
    <name evidence="9" type="ORF">BLNAU_8982</name>
</gene>
<accession>A0ABQ9XX06</accession>
<dbReference type="CDD" id="cd00200">
    <property type="entry name" value="WD40"/>
    <property type="match status" value="1"/>
</dbReference>
<dbReference type="InterPro" id="IPR036853">
    <property type="entry name" value="Ribosomal_uL14_sf"/>
</dbReference>
<evidence type="ECO:0000256" key="2">
    <source>
        <dbReference type="ARBA" id="ARBA00022574"/>
    </source>
</evidence>
<dbReference type="CDD" id="cd00337">
    <property type="entry name" value="Ribosomal_uL14"/>
    <property type="match status" value="1"/>
</dbReference>
<feature type="repeat" description="WD" evidence="6">
    <location>
        <begin position="106"/>
        <end position="138"/>
    </location>
</feature>
<keyword evidence="4 7" id="KW-0689">Ribosomal protein</keyword>
<feature type="region of interest" description="Disordered" evidence="8">
    <location>
        <begin position="828"/>
        <end position="847"/>
    </location>
</feature>
<organism evidence="9 10">
    <name type="scientific">Blattamonas nauphoetae</name>
    <dbReference type="NCBI Taxonomy" id="2049346"/>
    <lineage>
        <taxon>Eukaryota</taxon>
        <taxon>Metamonada</taxon>
        <taxon>Preaxostyla</taxon>
        <taxon>Oxymonadida</taxon>
        <taxon>Blattamonas</taxon>
    </lineage>
</organism>
<feature type="repeat" description="WD" evidence="6">
    <location>
        <begin position="17"/>
        <end position="58"/>
    </location>
</feature>
<dbReference type="PROSITE" id="PS00678">
    <property type="entry name" value="WD_REPEATS_1"/>
    <property type="match status" value="2"/>
</dbReference>
<protein>
    <submittedName>
        <fullName evidence="9">60S ribosomal protein L23</fullName>
    </submittedName>
</protein>
<dbReference type="Pfam" id="PF00400">
    <property type="entry name" value="WD40"/>
    <property type="match status" value="2"/>
</dbReference>
<evidence type="ECO:0000256" key="4">
    <source>
        <dbReference type="ARBA" id="ARBA00022980"/>
    </source>
</evidence>
<dbReference type="HAMAP" id="MF_01367">
    <property type="entry name" value="Ribosomal_uL14"/>
    <property type="match status" value="1"/>
</dbReference>
<keyword evidence="5 7" id="KW-0687">Ribonucleoprotein</keyword>
<dbReference type="PANTHER" id="PTHR11761">
    <property type="entry name" value="50S/60S RIBOSOMAL PROTEIN L14/L23"/>
    <property type="match status" value="1"/>
</dbReference>
<dbReference type="InterPro" id="IPR000218">
    <property type="entry name" value="Ribosomal_uL14"/>
</dbReference>
<keyword evidence="3" id="KW-0677">Repeat</keyword>
<evidence type="ECO:0000256" key="8">
    <source>
        <dbReference type="SAM" id="MobiDB-lite"/>
    </source>
</evidence>
<dbReference type="SUPFAM" id="SSF50193">
    <property type="entry name" value="Ribosomal protein L14"/>
    <property type="match status" value="1"/>
</dbReference>
<dbReference type="Proteomes" id="UP001281761">
    <property type="component" value="Unassembled WGS sequence"/>
</dbReference>
<evidence type="ECO:0000256" key="3">
    <source>
        <dbReference type="ARBA" id="ARBA00022737"/>
    </source>
</evidence>
<dbReference type="SUPFAM" id="SSF50978">
    <property type="entry name" value="WD40 repeat-like"/>
    <property type="match status" value="1"/>
</dbReference>
<dbReference type="SMART" id="SM00320">
    <property type="entry name" value="WD40"/>
    <property type="match status" value="5"/>
</dbReference>
<dbReference type="Gene3D" id="2.130.10.10">
    <property type="entry name" value="YVTN repeat-like/Quinoprotein amine dehydrogenase"/>
    <property type="match status" value="2"/>
</dbReference>
<feature type="region of interest" description="Disordered" evidence="8">
    <location>
        <begin position="434"/>
        <end position="460"/>
    </location>
</feature>
<dbReference type="Pfam" id="PF00238">
    <property type="entry name" value="Ribosomal_L14"/>
    <property type="match status" value="1"/>
</dbReference>
<dbReference type="InterPro" id="IPR036322">
    <property type="entry name" value="WD40_repeat_dom_sf"/>
</dbReference>
<dbReference type="EMBL" id="JARBJD010000060">
    <property type="protein sequence ID" value="KAK2956006.1"/>
    <property type="molecule type" value="Genomic_DNA"/>
</dbReference>
<evidence type="ECO:0000256" key="6">
    <source>
        <dbReference type="PROSITE-ProRule" id="PRU00221"/>
    </source>
</evidence>
<evidence type="ECO:0000256" key="7">
    <source>
        <dbReference type="RuleBase" id="RU003949"/>
    </source>
</evidence>
<proteinExistence type="inferred from homology"/>
<dbReference type="PROSITE" id="PS50294">
    <property type="entry name" value="WD_REPEATS_REGION"/>
    <property type="match status" value="2"/>
</dbReference>
<evidence type="ECO:0000313" key="9">
    <source>
        <dbReference type="EMBL" id="KAK2956006.1"/>
    </source>
</evidence>
<evidence type="ECO:0000256" key="1">
    <source>
        <dbReference type="ARBA" id="ARBA00010745"/>
    </source>
</evidence>
<dbReference type="InterPro" id="IPR001680">
    <property type="entry name" value="WD40_rpt"/>
</dbReference>